<dbReference type="SUPFAM" id="SSF57903">
    <property type="entry name" value="FYVE/PHD zinc finger"/>
    <property type="match status" value="1"/>
</dbReference>
<protein>
    <recommendedName>
        <fullName evidence="5">Zinc finger PHD-type domain-containing protein</fullName>
    </recommendedName>
</protein>
<keyword evidence="3" id="KW-0862">Zinc</keyword>
<name>A0A8J9VMZ6_9NEOP</name>
<evidence type="ECO:0000256" key="4">
    <source>
        <dbReference type="SAM" id="MobiDB-lite"/>
    </source>
</evidence>
<reference evidence="6" key="1">
    <citation type="submission" date="2021-12" db="EMBL/GenBank/DDBJ databases">
        <authorList>
            <person name="Martin H S."/>
        </authorList>
    </citation>
    <scope>NUCLEOTIDE SEQUENCE</scope>
</reference>
<feature type="region of interest" description="Disordered" evidence="4">
    <location>
        <begin position="1"/>
        <end position="47"/>
    </location>
</feature>
<feature type="compositionally biased region" description="Basic and acidic residues" evidence="4">
    <location>
        <begin position="27"/>
        <end position="39"/>
    </location>
</feature>
<dbReference type="OrthoDB" id="10266026at2759"/>
<dbReference type="Pfam" id="PF21198">
    <property type="entry name" value="ASH2L-like_WH"/>
    <property type="match status" value="1"/>
</dbReference>
<dbReference type="InterPro" id="IPR053835">
    <property type="entry name" value="ASH2L-like_WH"/>
</dbReference>
<evidence type="ECO:0000313" key="6">
    <source>
        <dbReference type="EMBL" id="CAH0725348.1"/>
    </source>
</evidence>
<dbReference type="CDD" id="cd15583">
    <property type="entry name" value="PHD_ash2p_like"/>
    <property type="match status" value="1"/>
</dbReference>
<dbReference type="AlphaFoldDB" id="A0A8J9VMZ6"/>
<dbReference type="InterPro" id="IPR011011">
    <property type="entry name" value="Znf_FYVE_PHD"/>
</dbReference>
<keyword evidence="1" id="KW-0479">Metal-binding</keyword>
<dbReference type="InterPro" id="IPR001965">
    <property type="entry name" value="Znf_PHD"/>
</dbReference>
<feature type="domain" description="Zinc finger PHD-type" evidence="5">
    <location>
        <begin position="49"/>
        <end position="99"/>
    </location>
</feature>
<dbReference type="Pfam" id="PF21257">
    <property type="entry name" value="PHD_ash2p_like"/>
    <property type="match status" value="1"/>
</dbReference>
<evidence type="ECO:0000256" key="3">
    <source>
        <dbReference type="ARBA" id="ARBA00022833"/>
    </source>
</evidence>
<dbReference type="Gene3D" id="3.90.980.20">
    <property type="match status" value="1"/>
</dbReference>
<keyword evidence="2" id="KW-0863">Zinc-finger</keyword>
<gene>
    <name evidence="6" type="ORF">BINO364_LOCUS10936</name>
</gene>
<evidence type="ECO:0000256" key="2">
    <source>
        <dbReference type="ARBA" id="ARBA00022771"/>
    </source>
</evidence>
<dbReference type="EMBL" id="OV170225">
    <property type="protein sequence ID" value="CAH0725348.1"/>
    <property type="molecule type" value="Genomic_DNA"/>
</dbReference>
<dbReference type="PROSITE" id="PS01359">
    <property type="entry name" value="ZF_PHD_1"/>
    <property type="match status" value="1"/>
</dbReference>
<dbReference type="InterPro" id="IPR019786">
    <property type="entry name" value="Zinc_finger_PHD-type_CS"/>
</dbReference>
<proteinExistence type="predicted"/>
<dbReference type="InterPro" id="IPR049455">
    <property type="entry name" value="ASH2-like_PHD"/>
</dbReference>
<evidence type="ECO:0000256" key="1">
    <source>
        <dbReference type="ARBA" id="ARBA00022723"/>
    </source>
</evidence>
<sequence length="239" mass="27193">MSSASVETGKKCSDMDVATNSQNMHSESQKTGENNDKYKNKQSSESQGNCYCGKDRNLNIVELLCASCNRWYHESCIGYQLGKLVPFMTNYLFICKNCSPTGLETFKKNQAPFPQMCVTAMANLKQESSKDGTNKTMFSKDREIIPYIDQYWEAMTTMPRRVTQSWYATVQRALIKDIQVLFTYEEDPNQGPMFGLFNMELTNIKPNYEAMIKQGQLKVTDMGIATGKSIYIIVIVDSR</sequence>
<dbReference type="Proteomes" id="UP000838878">
    <property type="component" value="Chromosome 5"/>
</dbReference>
<evidence type="ECO:0000313" key="7">
    <source>
        <dbReference type="Proteomes" id="UP000838878"/>
    </source>
</evidence>
<dbReference type="SMART" id="SM00249">
    <property type="entry name" value="PHD"/>
    <property type="match status" value="1"/>
</dbReference>
<organism evidence="6 7">
    <name type="scientific">Brenthis ino</name>
    <name type="common">lesser marbled fritillary</name>
    <dbReference type="NCBI Taxonomy" id="405034"/>
    <lineage>
        <taxon>Eukaryota</taxon>
        <taxon>Metazoa</taxon>
        <taxon>Ecdysozoa</taxon>
        <taxon>Arthropoda</taxon>
        <taxon>Hexapoda</taxon>
        <taxon>Insecta</taxon>
        <taxon>Pterygota</taxon>
        <taxon>Neoptera</taxon>
        <taxon>Endopterygota</taxon>
        <taxon>Lepidoptera</taxon>
        <taxon>Glossata</taxon>
        <taxon>Ditrysia</taxon>
        <taxon>Papilionoidea</taxon>
        <taxon>Nymphalidae</taxon>
        <taxon>Heliconiinae</taxon>
        <taxon>Argynnini</taxon>
        <taxon>Brenthis</taxon>
    </lineage>
</organism>
<dbReference type="GO" id="GO:0008270">
    <property type="term" value="F:zinc ion binding"/>
    <property type="evidence" value="ECO:0007669"/>
    <property type="project" value="UniProtKB-KW"/>
</dbReference>
<feature type="non-terminal residue" evidence="6">
    <location>
        <position position="239"/>
    </location>
</feature>
<dbReference type="FunFam" id="3.90.980.20:FF:000005">
    <property type="entry name" value="Set1/Ash2 histone methyltransferase complex subunit ASH2"/>
    <property type="match status" value="1"/>
</dbReference>
<keyword evidence="7" id="KW-1185">Reference proteome</keyword>
<evidence type="ECO:0000259" key="5">
    <source>
        <dbReference type="SMART" id="SM00249"/>
    </source>
</evidence>
<accession>A0A8J9VMZ6</accession>